<feature type="compositionally biased region" description="Basic and acidic residues" evidence="1">
    <location>
        <begin position="34"/>
        <end position="44"/>
    </location>
</feature>
<protein>
    <submittedName>
        <fullName evidence="2">Uncharacterized protein</fullName>
    </submittedName>
</protein>
<feature type="region of interest" description="Disordered" evidence="1">
    <location>
        <begin position="1"/>
        <end position="54"/>
    </location>
</feature>
<gene>
    <name evidence="2" type="ORF">OESDEN_15905</name>
</gene>
<name>A0A0B1SGC5_OESDE</name>
<evidence type="ECO:0000313" key="2">
    <source>
        <dbReference type="EMBL" id="KHJ84383.1"/>
    </source>
</evidence>
<proteinExistence type="predicted"/>
<evidence type="ECO:0000313" key="3">
    <source>
        <dbReference type="Proteomes" id="UP000053660"/>
    </source>
</evidence>
<evidence type="ECO:0000256" key="1">
    <source>
        <dbReference type="SAM" id="MobiDB-lite"/>
    </source>
</evidence>
<sequence>PAKRRVDSDSSSDEGVVDKTPIKKSKGGSGNRVKNADGEEEQGRTVDSPLGQLDPSRITHMVVDQVGFGGSTVQSSDGRFVVPGPPHQQWIRSSPAASPSIVASPSKRKFWFSLNSRSLSFTNELCICEFRNYTCLYLLFAFNFD</sequence>
<organism evidence="2 3">
    <name type="scientific">Oesophagostomum dentatum</name>
    <name type="common">Nodular worm</name>
    <dbReference type="NCBI Taxonomy" id="61180"/>
    <lineage>
        <taxon>Eukaryota</taxon>
        <taxon>Metazoa</taxon>
        <taxon>Ecdysozoa</taxon>
        <taxon>Nematoda</taxon>
        <taxon>Chromadorea</taxon>
        <taxon>Rhabditida</taxon>
        <taxon>Rhabditina</taxon>
        <taxon>Rhabditomorpha</taxon>
        <taxon>Strongyloidea</taxon>
        <taxon>Strongylidae</taxon>
        <taxon>Oesophagostomum</taxon>
    </lineage>
</organism>
<dbReference type="Proteomes" id="UP000053660">
    <property type="component" value="Unassembled WGS sequence"/>
</dbReference>
<reference evidence="2 3" key="1">
    <citation type="submission" date="2014-03" db="EMBL/GenBank/DDBJ databases">
        <title>Draft genome of the hookworm Oesophagostomum dentatum.</title>
        <authorList>
            <person name="Mitreva M."/>
        </authorList>
    </citation>
    <scope>NUCLEOTIDE SEQUENCE [LARGE SCALE GENOMIC DNA]</scope>
    <source>
        <strain evidence="2 3">OD-Hann</strain>
    </source>
</reference>
<dbReference type="EMBL" id="KN568773">
    <property type="protein sequence ID" value="KHJ84383.1"/>
    <property type="molecule type" value="Genomic_DNA"/>
</dbReference>
<feature type="non-terminal residue" evidence="2">
    <location>
        <position position="1"/>
    </location>
</feature>
<accession>A0A0B1SGC5</accession>
<dbReference type="AlphaFoldDB" id="A0A0B1SGC5"/>
<keyword evidence="3" id="KW-1185">Reference proteome</keyword>
<dbReference type="OrthoDB" id="5861038at2759"/>